<dbReference type="GO" id="GO:0016757">
    <property type="term" value="F:glycosyltransferase activity"/>
    <property type="evidence" value="ECO:0007669"/>
    <property type="project" value="UniProtKB-KW"/>
</dbReference>
<keyword evidence="4" id="KW-0294">Fucose metabolism</keyword>
<evidence type="ECO:0000256" key="3">
    <source>
        <dbReference type="ARBA" id="ARBA00022679"/>
    </source>
</evidence>
<keyword evidence="8" id="KW-1133">Transmembrane helix</keyword>
<dbReference type="InterPro" id="IPR024709">
    <property type="entry name" value="FucosylTrfase_pln"/>
</dbReference>
<dbReference type="GO" id="GO:0006004">
    <property type="term" value="P:fucose metabolic process"/>
    <property type="evidence" value="ECO:0007669"/>
    <property type="project" value="UniProtKB-KW"/>
</dbReference>
<evidence type="ECO:0000256" key="1">
    <source>
        <dbReference type="ARBA" id="ARBA00007737"/>
    </source>
</evidence>
<organism evidence="9 10">
    <name type="scientific">Ceratopteris richardii</name>
    <name type="common">Triangle waterfern</name>
    <dbReference type="NCBI Taxonomy" id="49495"/>
    <lineage>
        <taxon>Eukaryota</taxon>
        <taxon>Viridiplantae</taxon>
        <taxon>Streptophyta</taxon>
        <taxon>Embryophyta</taxon>
        <taxon>Tracheophyta</taxon>
        <taxon>Polypodiopsida</taxon>
        <taxon>Polypodiidae</taxon>
        <taxon>Polypodiales</taxon>
        <taxon>Pteridineae</taxon>
        <taxon>Pteridaceae</taxon>
        <taxon>Parkerioideae</taxon>
        <taxon>Ceratopteris</taxon>
    </lineage>
</organism>
<dbReference type="EMBL" id="CM035406">
    <property type="protein sequence ID" value="KAH7447853.1"/>
    <property type="molecule type" value="Genomic_DNA"/>
</dbReference>
<comment type="similarity">
    <text evidence="1">Belongs to the glycosyltransferase GT106 family.</text>
</comment>
<protein>
    <recommendedName>
        <fullName evidence="6">O-fucosyltransferase family protein</fullName>
    </recommendedName>
</protein>
<evidence type="ECO:0000256" key="7">
    <source>
        <dbReference type="SAM" id="MobiDB-lite"/>
    </source>
</evidence>
<feature type="transmembrane region" description="Helical" evidence="8">
    <location>
        <begin position="25"/>
        <end position="54"/>
    </location>
</feature>
<keyword evidence="5" id="KW-0119">Carbohydrate metabolism</keyword>
<dbReference type="InterPro" id="IPR019378">
    <property type="entry name" value="GDP-Fuc_O-FucTrfase"/>
</dbReference>
<evidence type="ECO:0000256" key="8">
    <source>
        <dbReference type="SAM" id="Phobius"/>
    </source>
</evidence>
<dbReference type="OrthoDB" id="1882547at2759"/>
<evidence type="ECO:0000256" key="5">
    <source>
        <dbReference type="ARBA" id="ARBA00023277"/>
    </source>
</evidence>
<keyword evidence="8" id="KW-0812">Transmembrane</keyword>
<evidence type="ECO:0000256" key="2">
    <source>
        <dbReference type="ARBA" id="ARBA00022676"/>
    </source>
</evidence>
<dbReference type="Proteomes" id="UP000825935">
    <property type="component" value="Chromosome 1"/>
</dbReference>
<evidence type="ECO:0000313" key="9">
    <source>
        <dbReference type="EMBL" id="KAH7447853.1"/>
    </source>
</evidence>
<feature type="compositionally biased region" description="Acidic residues" evidence="7">
    <location>
        <begin position="538"/>
        <end position="573"/>
    </location>
</feature>
<evidence type="ECO:0000313" key="10">
    <source>
        <dbReference type="Proteomes" id="UP000825935"/>
    </source>
</evidence>
<dbReference type="Pfam" id="PF10250">
    <property type="entry name" value="O-FucT"/>
    <property type="match status" value="1"/>
</dbReference>
<dbReference type="CDD" id="cd11299">
    <property type="entry name" value="O-FucT_plant"/>
    <property type="match status" value="1"/>
</dbReference>
<gene>
    <name evidence="9" type="ORF">KP509_01G124100</name>
</gene>
<dbReference type="AlphaFoldDB" id="A0A8T2VQU5"/>
<accession>A0A8T2VQU5</accession>
<feature type="region of interest" description="Disordered" evidence="7">
    <location>
        <begin position="529"/>
        <end position="583"/>
    </location>
</feature>
<keyword evidence="3" id="KW-0808">Transferase</keyword>
<evidence type="ECO:0000256" key="4">
    <source>
        <dbReference type="ARBA" id="ARBA00023253"/>
    </source>
</evidence>
<keyword evidence="2" id="KW-0328">Glycosyltransferase</keyword>
<sequence>MTVAISVGAAGGAMSKRARGQRVRVIFTTSALPFLCGSVLVLLALVSLIIGPFLDLDDAHKSSVPHMLKSTSLHLSDLRPQPSNSTKAKLRKTNSEAIWESKQAPYFYGCSSPKKSFSRKRSEVQSNGYLLIQASGGLNQQRTGIIDAVVVARILNATLVVPQLDHRSYWKDSSNFSDIFDEDWFINALAEDVVLVKQLPAKVNGRVYFMRVPRRCKTEYFISKILPILRKKKAIRLGKFDYRLSNRIDEDLQKLRCRVNYHALRFTLPLESMGQRLVERLRQKSDRYIALHLRFEADMLAFSGCYYGGGEKEIQELGKMRKRWKTLHTRNPDRERRNGRCPLTPEEVGIMLRALGFRNDSHLYVASGDVYGGEDTLASLKQMFPNYHTKESLALEGELAPFTGYSSRMAAIDFIVCAASNVFVTNNNGNMARILAGHRRYFGHKRTIRPNARKLGALFLARSNMTWDLFASKVRKAQRGHMGDPKEMRPGRGQFFENPSACICEASNKEANPIALQEGMLVDQEDFLDHHSSSSSEMDNEEEDVDPDLDDAVLMQEEDMDQEDGELGVDDEAEIKNVTSIPV</sequence>
<evidence type="ECO:0000256" key="6">
    <source>
        <dbReference type="ARBA" id="ARBA00030350"/>
    </source>
</evidence>
<reference evidence="9" key="1">
    <citation type="submission" date="2021-08" db="EMBL/GenBank/DDBJ databases">
        <title>WGS assembly of Ceratopteris richardii.</title>
        <authorList>
            <person name="Marchant D.B."/>
            <person name="Chen G."/>
            <person name="Jenkins J."/>
            <person name="Shu S."/>
            <person name="Leebens-Mack J."/>
            <person name="Grimwood J."/>
            <person name="Schmutz J."/>
            <person name="Soltis P."/>
            <person name="Soltis D."/>
            <person name="Chen Z.-H."/>
        </authorList>
    </citation>
    <scope>NUCLEOTIDE SEQUENCE</scope>
    <source>
        <strain evidence="9">Whitten #5841</strain>
        <tissue evidence="9">Leaf</tissue>
    </source>
</reference>
<name>A0A8T2VQU5_CERRI</name>
<dbReference type="PANTHER" id="PTHR31818">
    <property type="entry name" value="O-FUCOSYLTRANSFERASE 16"/>
    <property type="match status" value="1"/>
</dbReference>
<dbReference type="PIRSF" id="PIRSF009360">
    <property type="entry name" value="UCP009360"/>
    <property type="match status" value="1"/>
</dbReference>
<comment type="caution">
    <text evidence="9">The sequence shown here is derived from an EMBL/GenBank/DDBJ whole genome shotgun (WGS) entry which is preliminary data.</text>
</comment>
<keyword evidence="8" id="KW-0472">Membrane</keyword>
<proteinExistence type="inferred from homology"/>
<keyword evidence="10" id="KW-1185">Reference proteome</keyword>
<dbReference type="OMA" id="DWFISRI"/>
<dbReference type="PANTHER" id="PTHR31818:SF1">
    <property type="entry name" value="O-FUCOSYLTRANSFERASE 16"/>
    <property type="match status" value="1"/>
</dbReference>